<evidence type="ECO:0000313" key="2">
    <source>
        <dbReference type="EnsemblMetazoa" id="AALFPA23_010546.P14777"/>
    </source>
</evidence>
<dbReference type="InterPro" id="IPR005312">
    <property type="entry name" value="DUF1759"/>
</dbReference>
<reference evidence="3" key="1">
    <citation type="journal article" date="2015" name="Proc. Natl. Acad. Sci. U.S.A.">
        <title>Genome sequence of the Asian Tiger mosquito, Aedes albopictus, reveals insights into its biology, genetics, and evolution.</title>
        <authorList>
            <person name="Chen X.G."/>
            <person name="Jiang X."/>
            <person name="Gu J."/>
            <person name="Xu M."/>
            <person name="Wu Y."/>
            <person name="Deng Y."/>
            <person name="Zhang C."/>
            <person name="Bonizzoni M."/>
            <person name="Dermauw W."/>
            <person name="Vontas J."/>
            <person name="Armbruster P."/>
            <person name="Huang X."/>
            <person name="Yang Y."/>
            <person name="Zhang H."/>
            <person name="He W."/>
            <person name="Peng H."/>
            <person name="Liu Y."/>
            <person name="Wu K."/>
            <person name="Chen J."/>
            <person name="Lirakis M."/>
            <person name="Topalis P."/>
            <person name="Van Leeuwen T."/>
            <person name="Hall A.B."/>
            <person name="Jiang X."/>
            <person name="Thorpe C."/>
            <person name="Mueller R.L."/>
            <person name="Sun C."/>
            <person name="Waterhouse R.M."/>
            <person name="Yan G."/>
            <person name="Tu Z.J."/>
            <person name="Fang X."/>
            <person name="James A.A."/>
        </authorList>
    </citation>
    <scope>NUCLEOTIDE SEQUENCE [LARGE SCALE GENOMIC DNA]</scope>
    <source>
        <strain evidence="3">Foshan</strain>
    </source>
</reference>
<dbReference type="GeneID" id="134290510"/>
<organism evidence="2 3">
    <name type="scientific">Aedes albopictus</name>
    <name type="common">Asian tiger mosquito</name>
    <name type="synonym">Stegomyia albopicta</name>
    <dbReference type="NCBI Taxonomy" id="7160"/>
    <lineage>
        <taxon>Eukaryota</taxon>
        <taxon>Metazoa</taxon>
        <taxon>Ecdysozoa</taxon>
        <taxon>Arthropoda</taxon>
        <taxon>Hexapoda</taxon>
        <taxon>Insecta</taxon>
        <taxon>Pterygota</taxon>
        <taxon>Neoptera</taxon>
        <taxon>Endopterygota</taxon>
        <taxon>Diptera</taxon>
        <taxon>Nematocera</taxon>
        <taxon>Culicoidea</taxon>
        <taxon>Culicidae</taxon>
        <taxon>Culicinae</taxon>
        <taxon>Aedini</taxon>
        <taxon>Aedes</taxon>
        <taxon>Stegomyia</taxon>
    </lineage>
</organism>
<dbReference type="PANTHER" id="PTHR22954:SF3">
    <property type="entry name" value="PROTEIN CBG08539"/>
    <property type="match status" value="1"/>
</dbReference>
<dbReference type="Pfam" id="PF03564">
    <property type="entry name" value="DUF1759"/>
    <property type="match status" value="1"/>
</dbReference>
<proteinExistence type="predicted"/>
<dbReference type="RefSeq" id="XP_062713649.1">
    <property type="nucleotide sequence ID" value="XM_062857665.1"/>
</dbReference>
<evidence type="ECO:0000256" key="1">
    <source>
        <dbReference type="SAM" id="MobiDB-lite"/>
    </source>
</evidence>
<reference evidence="2" key="2">
    <citation type="submission" date="2025-05" db="UniProtKB">
        <authorList>
            <consortium name="EnsemblMetazoa"/>
        </authorList>
    </citation>
    <scope>IDENTIFICATION</scope>
    <source>
        <strain evidence="2">Foshan</strain>
    </source>
</reference>
<keyword evidence="3" id="KW-1185">Reference proteome</keyword>
<feature type="region of interest" description="Disordered" evidence="1">
    <location>
        <begin position="105"/>
        <end position="126"/>
    </location>
</feature>
<dbReference type="PANTHER" id="PTHR22954">
    <property type="entry name" value="RETROVIRAL PROTEASE-RELATED"/>
    <property type="match status" value="1"/>
</dbReference>
<name>A0ABM1YMQ4_AEDAL</name>
<evidence type="ECO:0000313" key="3">
    <source>
        <dbReference type="Proteomes" id="UP000069940"/>
    </source>
</evidence>
<protein>
    <submittedName>
        <fullName evidence="2">Uncharacterized protein</fullName>
    </submittedName>
</protein>
<feature type="region of interest" description="Disordered" evidence="1">
    <location>
        <begin position="1"/>
        <end position="21"/>
    </location>
</feature>
<accession>A0ABM1YMQ4</accession>
<feature type="compositionally biased region" description="Low complexity" evidence="1">
    <location>
        <begin position="113"/>
        <end position="124"/>
    </location>
</feature>
<sequence length="348" mass="39941">MGNTDLRKLTKKERQEARDRGSVPARLKKLDEVYDSFCDVRADIEILLEECDTDDEEMKKVPAAVREQAMAARAKQRSEQSSKVLKTFIQQYFRLKQTLEAFMHGPGSSSQLAPAPTNNPPTAASPMRVKLPELKIPTFRGSLMEWVTFRDTFKTLIVDNPHLTDFDMFTYLRTSLAGEALQQIASIDLTADNYSIAWRSLESRYENKKLLVKCHIDALFAVNPMKKESFEALNHVIGEFEKHLQMLTKLGENTQDWSTLLAHMLASKLDPTTQRLWETEHRSTDVPKYDDMLKFLLNHRTVLRSISGETEPPKEPEKPSKFSSSYSVQQQACPFCSDGQHWTYQCKQ</sequence>
<dbReference type="Proteomes" id="UP000069940">
    <property type="component" value="Unassembled WGS sequence"/>
</dbReference>
<dbReference type="EnsemblMetazoa" id="AALFPA23_010546.R14777">
    <property type="protein sequence ID" value="AALFPA23_010546.P14777"/>
    <property type="gene ID" value="AALFPA23_010546"/>
</dbReference>